<dbReference type="RefSeq" id="WP_013265954.1">
    <property type="nucleotide sequence ID" value="NC_014374.1"/>
</dbReference>
<dbReference type="Pfam" id="PF01974">
    <property type="entry name" value="tRNA_int_endo"/>
    <property type="match status" value="1"/>
</dbReference>
<evidence type="ECO:0000313" key="6">
    <source>
        <dbReference type="EMBL" id="ADL18442.1"/>
    </source>
</evidence>
<dbReference type="eggNOG" id="arCOG01701">
    <property type="taxonomic scope" value="Archaea"/>
</dbReference>
<dbReference type="GO" id="GO:0000213">
    <property type="term" value="F:tRNA-intron lyase activity"/>
    <property type="evidence" value="ECO:0007669"/>
    <property type="project" value="UniProtKB-EC"/>
</dbReference>
<dbReference type="InterPro" id="IPR011856">
    <property type="entry name" value="tRNA_endonuc-like_dom_sf"/>
</dbReference>
<evidence type="ECO:0000313" key="7">
    <source>
        <dbReference type="Proteomes" id="UP000000346"/>
    </source>
</evidence>
<evidence type="ECO:0000256" key="2">
    <source>
        <dbReference type="ARBA" id="ARBA00023239"/>
    </source>
</evidence>
<evidence type="ECO:0000259" key="5">
    <source>
        <dbReference type="Pfam" id="PF02778"/>
    </source>
</evidence>
<dbReference type="SUPFAM" id="SSF53032">
    <property type="entry name" value="tRNA-intron endonuclease catalytic domain-like"/>
    <property type="match status" value="1"/>
</dbReference>
<dbReference type="KEGG" id="asc:ASAC_0034"/>
<keyword evidence="6" id="KW-0540">Nuclease</keyword>
<dbReference type="Gene3D" id="3.40.1350.10">
    <property type="match status" value="1"/>
</dbReference>
<dbReference type="AlphaFoldDB" id="D9PZF4"/>
<evidence type="ECO:0000256" key="3">
    <source>
        <dbReference type="ARBA" id="ARBA00024798"/>
    </source>
</evidence>
<dbReference type="Gene3D" id="3.40.1170.20">
    <property type="entry name" value="tRNA intron endonuclease, N-terminal domain"/>
    <property type="match status" value="1"/>
</dbReference>
<dbReference type="SUPFAM" id="SSF55267">
    <property type="entry name" value="tRNA-intron endonuclease N-terminal domain-like"/>
    <property type="match status" value="1"/>
</dbReference>
<organism evidence="6 7">
    <name type="scientific">Acidilobus saccharovorans (strain DSM 16705 / JCM 18335 / VKM B-2471 / 345-15)</name>
    <dbReference type="NCBI Taxonomy" id="666510"/>
    <lineage>
        <taxon>Archaea</taxon>
        <taxon>Thermoproteota</taxon>
        <taxon>Thermoprotei</taxon>
        <taxon>Acidilobales</taxon>
        <taxon>Acidilobaceae</taxon>
        <taxon>Acidilobus</taxon>
    </lineage>
</organism>
<evidence type="ECO:0000259" key="4">
    <source>
        <dbReference type="Pfam" id="PF01974"/>
    </source>
</evidence>
<dbReference type="HOGENOM" id="CLU_114393_0_0_2"/>
<dbReference type="PIRSF" id="PIRSF005285">
    <property type="entry name" value="tRNA_splic_archaea"/>
    <property type="match status" value="1"/>
</dbReference>
<keyword evidence="1" id="KW-0819">tRNA processing</keyword>
<keyword evidence="2 6" id="KW-0456">Lyase</keyword>
<keyword evidence="7" id="KW-1185">Reference proteome</keyword>
<dbReference type="EC" id="4.6.1.16" evidence="6"/>
<dbReference type="NCBIfam" id="TIGR00324">
    <property type="entry name" value="endA"/>
    <property type="match status" value="1"/>
</dbReference>
<sequence>MDSSAEPVRAKLIGGVVVVPSVEGSRRLYSIGFYGRPMGVEKVRDPSSISSPLVLDPLEALYLVERGMIEVEGEDGRVLDFSGLREALGLTGRQEKLYLLYRSLRSRGLVVRSGLKYGASFVAYRKGPGLEHAPFIIHYYDPDEPFDPVELVRAGRLSHSVKKTFIVATTGQVGEEPYYIMLKWLRP</sequence>
<dbReference type="Pfam" id="PF02778">
    <property type="entry name" value="tRNA_int_endo_N"/>
    <property type="match status" value="1"/>
</dbReference>
<dbReference type="GeneID" id="9498245"/>
<gene>
    <name evidence="6" type="ordered locus">ASAC_0034</name>
</gene>
<dbReference type="FunFam" id="3.40.1350.10:FF:000006">
    <property type="entry name" value="tRNA-splicing endonuclease"/>
    <property type="match status" value="1"/>
</dbReference>
<dbReference type="InterPro" id="IPR036167">
    <property type="entry name" value="tRNA_intron_Endo_cat-like_sf"/>
</dbReference>
<keyword evidence="6" id="KW-0255">Endonuclease</keyword>
<reference evidence="6 7" key="1">
    <citation type="journal article" date="2010" name="Appl. Environ. Microbiol.">
        <title>The genome sequence of the crenarchaeon Acidilobus saccharovorans supports a new order, Acidilobales, and suggests an important ecological role in terrestrial acidic hot springs.</title>
        <authorList>
            <person name="Mardanov A.V."/>
            <person name="Svetlitchnyi V.A."/>
            <person name="Beletsky A.V."/>
            <person name="Prokofeva M.I."/>
            <person name="Bonch-Osmolovskaya E.A."/>
            <person name="Ravin N.V."/>
            <person name="Skryabin K.G."/>
        </authorList>
    </citation>
    <scope>NUCLEOTIDE SEQUENCE [LARGE SCALE GENOMIC DNA]</scope>
    <source>
        <strain evidence="7">DSM 16705 / JCM 18335 / VKM B-2471 / 345-15</strain>
    </source>
</reference>
<accession>D9PZF4</accession>
<proteinExistence type="predicted"/>
<dbReference type="InParanoid" id="D9PZF4"/>
<dbReference type="InterPro" id="IPR006678">
    <property type="entry name" value="tRNA_intron_Endonuc_N"/>
</dbReference>
<dbReference type="InterPro" id="IPR016442">
    <property type="entry name" value="tRNA_splic_arch_short"/>
</dbReference>
<name>D9PZF4_ACIS3</name>
<comment type="function">
    <text evidence="3">Endonuclease that removes tRNA introns. Cleaves pre-tRNA at the 5'- and 3'-splice sites to release the intron. The products are an intron and two tRNA half-molecules bearing 2',3' cyclic phosphate and 5'-OH termini. Recognizes a pseudosymmetric substrate in which 2 bulged loops of 3 bases are separated by a stem of 4 bp.</text>
</comment>
<dbReference type="InterPro" id="IPR006677">
    <property type="entry name" value="tRNA_intron_Endonuc_cat-like"/>
</dbReference>
<dbReference type="STRING" id="666510.ASAC_0034"/>
<dbReference type="Proteomes" id="UP000000346">
    <property type="component" value="Chromosome"/>
</dbReference>
<feature type="domain" description="tRNA intron endonuclease N-terminal" evidence="5">
    <location>
        <begin position="9"/>
        <end position="83"/>
    </location>
</feature>
<protein>
    <submittedName>
        <fullName evidence="6">tRNA-splicing endonuclease subunit alpha</fullName>
        <ecNumber evidence="6">4.6.1.16</ecNumber>
    </submittedName>
</protein>
<dbReference type="GO" id="GO:0000379">
    <property type="term" value="P:tRNA-type intron splice site recognition and cleavage"/>
    <property type="evidence" value="ECO:0007669"/>
    <property type="project" value="TreeGrafter"/>
</dbReference>
<feature type="domain" description="tRNA intron endonuclease catalytic" evidence="4">
    <location>
        <begin position="96"/>
        <end position="172"/>
    </location>
</feature>
<keyword evidence="6" id="KW-0378">Hydrolase</keyword>
<dbReference type="InterPro" id="IPR006676">
    <property type="entry name" value="tRNA_splic"/>
</dbReference>
<dbReference type="InterPro" id="IPR036740">
    <property type="entry name" value="tRNA_intron_Endonuc_N_sf"/>
</dbReference>
<dbReference type="GO" id="GO:0003676">
    <property type="term" value="F:nucleic acid binding"/>
    <property type="evidence" value="ECO:0007669"/>
    <property type="project" value="InterPro"/>
</dbReference>
<dbReference type="EMBL" id="CP001742">
    <property type="protein sequence ID" value="ADL18442.1"/>
    <property type="molecule type" value="Genomic_DNA"/>
</dbReference>
<dbReference type="OrthoDB" id="46045at2157"/>
<dbReference type="PANTHER" id="PTHR13070:SF0">
    <property type="entry name" value="TRNA-SPLICING ENDONUCLEASE SUBUNIT SEN34"/>
    <property type="match status" value="1"/>
</dbReference>
<evidence type="ECO:0000256" key="1">
    <source>
        <dbReference type="ARBA" id="ARBA00022694"/>
    </source>
</evidence>
<dbReference type="PANTHER" id="PTHR13070">
    <property type="entry name" value="TRNA-SPLICING ENDONUCLEASE SUBUNIT SEN34-RELATED"/>
    <property type="match status" value="1"/>
</dbReference>
<dbReference type="CDD" id="cd22363">
    <property type="entry name" value="tRNA-intron_lyase_C"/>
    <property type="match status" value="1"/>
</dbReference>